<keyword evidence="2" id="KW-0547">Nucleotide-binding</keyword>
<gene>
    <name evidence="12" type="ORF">HMPREF0634_1584</name>
</gene>
<reference evidence="12 13" key="1">
    <citation type="submission" date="2010-08" db="EMBL/GenBank/DDBJ databases">
        <authorList>
            <person name="Harkins D.M."/>
            <person name="Madupu R."/>
            <person name="Durkin A.S."/>
            <person name="Torralba M."/>
            <person name="Methe B."/>
            <person name="Sutton G.G."/>
            <person name="Nelson K.E."/>
        </authorList>
    </citation>
    <scope>NUCLEOTIDE SEQUENCE [LARGE SCALE GENOMIC DNA]</scope>
    <source>
        <strain evidence="12 13">DSM 17678</strain>
    </source>
</reference>
<evidence type="ECO:0000256" key="6">
    <source>
        <dbReference type="ARBA" id="ARBA00022839"/>
    </source>
</evidence>
<evidence type="ECO:0000256" key="1">
    <source>
        <dbReference type="ARBA" id="ARBA00022722"/>
    </source>
</evidence>
<keyword evidence="8" id="KW-0238">DNA-binding</keyword>
<dbReference type="RefSeq" id="WP_007788793.1">
    <property type="nucleotide sequence ID" value="NZ_ADGQ01000030.1"/>
</dbReference>
<keyword evidence="5" id="KW-0347">Helicase</keyword>
<dbReference type="eggNOG" id="COG3857">
    <property type="taxonomic scope" value="Bacteria"/>
</dbReference>
<keyword evidence="3" id="KW-0227">DNA damage</keyword>
<dbReference type="Gene3D" id="3.90.320.10">
    <property type="match status" value="1"/>
</dbReference>
<dbReference type="GO" id="GO:0006281">
    <property type="term" value="P:DNA repair"/>
    <property type="evidence" value="ECO:0007669"/>
    <property type="project" value="UniProtKB-KW"/>
</dbReference>
<evidence type="ECO:0000256" key="7">
    <source>
        <dbReference type="ARBA" id="ARBA00022840"/>
    </source>
</evidence>
<dbReference type="GO" id="GO:0004527">
    <property type="term" value="F:exonuclease activity"/>
    <property type="evidence" value="ECO:0007669"/>
    <property type="project" value="UniProtKB-KW"/>
</dbReference>
<dbReference type="Proteomes" id="UP000003244">
    <property type="component" value="Unassembled WGS sequence"/>
</dbReference>
<keyword evidence="7" id="KW-0067">ATP-binding</keyword>
<evidence type="ECO:0000256" key="2">
    <source>
        <dbReference type="ARBA" id="ARBA00022741"/>
    </source>
</evidence>
<dbReference type="InterPro" id="IPR011604">
    <property type="entry name" value="PDDEXK-like_dom_sf"/>
</dbReference>
<dbReference type="Pfam" id="PF21445">
    <property type="entry name" value="ADDB_N"/>
    <property type="match status" value="1"/>
</dbReference>
<dbReference type="GeneID" id="84800273"/>
<sequence length="1138" mass="130099">MGVGFIKGRIGSDRSQVLLDLCFKEARSGSRGPIFILVPEKYTFEMEKKLSLRLLKDRDPDLRIRVVSMSTLANMVFTKVGGLKEKKLTSSARGMMTYRAIESVSKDLKTLKMPQDSTGLVDIVKDALIELKQNKIGLEELEEMALRTDDHALKAKLEDIGLIYSSYEKLMEEDYIDTEDWIQLLSKKLAFYEEIREATIFIDEFTGFTPVQYDLIEDLIALSKNTYISLLLDLKSRLEVKTVFSKTHVTYLKLIEICNRHKLKRLEDIEVVSQGYYSSPDLAYLEKNINLYRAKPFQGEVENIDLIEFENIYKEVEYVAGKIVELVNDKGYRYREITVATRDLDSYAYLVRAIFRDYKLNYFLDQKLEAKTNPILVLLTSILNMKKENYSYNSVFNYLKSGLVGIDHEDVSLLENYVIANGIRGSEWFKDWDRPLIHNIEDDSEPDNTHINDIRKRVVEPIEKLHDQLKGKNSLRDISAHLYQFALDIGLPERINDLIEEFKGQENHYKAKEYSQVWNIFVDVLDEMVEFLGDEKIGLERYIRLMEAELSGFELGIIPPSNDQVFVTSVDRMKNPDTKVLILMGVNEGVFPKTIGDQTLISDREKEKLGQMGISFDSDVKSKTYDEVFLIYRAMGIARKRLIITHPVSNFKGDTMKMSSLIKKIMKIFPGLKMENFLDSDLDTSHIYDQLVSLEEKKKVDNMIESSLNYDNRVSNLNVDQARILYGKGVFSVSKLEKYAACPFSYFMNYGLAAKERPINEFSPMDSGIYSHKILDEFSKSLAKIDLSWKDIDKGYIGMSVDQISQDLVKSRTGYILDSSEKYRYLYSRLNRSLVDSIDNMSKQVKKGDFQPSGFELSFGFNSAYPPLNLDLDGSRKVNIIGKIDRLDTCIDGEREFVRVIDYKSSGKEIDLTSLYGGLQLQLFMYMNAVINADKTGKMEPAGVLYSNFSNKDLDMSGLADGLALSEEDLDKKLLKENKFSGLFVNDLDIIGHMDNDLEKGKSSDILKLELKADGSIYESRTTSMSPREFDTVRTFVMNKSREICQDIYDGKIDISPFRKGALTACTYCEYKSVCQFDPSMKTDKYRDIEIPLADKPKAGKVDGDANKNPKKVKGGRYSDIVEILAKKNKEGGVTSGD</sequence>
<dbReference type="PANTHER" id="PTHR30591">
    <property type="entry name" value="RECBCD ENZYME SUBUNIT RECC"/>
    <property type="match status" value="1"/>
</dbReference>
<dbReference type="SUPFAM" id="SSF52540">
    <property type="entry name" value="P-loop containing nucleoside triphosphate hydrolases"/>
    <property type="match status" value="1"/>
</dbReference>
<evidence type="ECO:0000256" key="5">
    <source>
        <dbReference type="ARBA" id="ARBA00022806"/>
    </source>
</evidence>
<dbReference type="Pfam" id="PF12705">
    <property type="entry name" value="PDDEXK_1"/>
    <property type="match status" value="1"/>
</dbReference>
<evidence type="ECO:0000313" key="13">
    <source>
        <dbReference type="Proteomes" id="UP000003244"/>
    </source>
</evidence>
<evidence type="ECO:0000259" key="10">
    <source>
        <dbReference type="Pfam" id="PF12705"/>
    </source>
</evidence>
<evidence type="ECO:0000259" key="11">
    <source>
        <dbReference type="Pfam" id="PF21445"/>
    </source>
</evidence>
<dbReference type="OrthoDB" id="9758506at2"/>
<feature type="domain" description="ATP-dependent helicase/deoxyribonuclease subunit B N-terminal" evidence="11">
    <location>
        <begin position="5"/>
        <end position="286"/>
    </location>
</feature>
<dbReference type="InterPro" id="IPR038726">
    <property type="entry name" value="PDDEXK_AddAB-type"/>
</dbReference>
<accession>E0E232</accession>
<dbReference type="GO" id="GO:0003677">
    <property type="term" value="F:DNA binding"/>
    <property type="evidence" value="ECO:0007669"/>
    <property type="project" value="UniProtKB-KW"/>
</dbReference>
<dbReference type="InterPro" id="IPR049035">
    <property type="entry name" value="ADDB_N"/>
</dbReference>
<dbReference type="PANTHER" id="PTHR30591:SF1">
    <property type="entry name" value="RECBCD ENZYME SUBUNIT RECC"/>
    <property type="match status" value="1"/>
</dbReference>
<organism evidence="12 13">
    <name type="scientific">Peptostreptococcus stomatis DSM 17678</name>
    <dbReference type="NCBI Taxonomy" id="596315"/>
    <lineage>
        <taxon>Bacteria</taxon>
        <taxon>Bacillati</taxon>
        <taxon>Bacillota</taxon>
        <taxon>Clostridia</taxon>
        <taxon>Peptostreptococcales</taxon>
        <taxon>Peptostreptococcaceae</taxon>
        <taxon>Peptostreptococcus</taxon>
    </lineage>
</organism>
<evidence type="ECO:0000256" key="3">
    <source>
        <dbReference type="ARBA" id="ARBA00022763"/>
    </source>
</evidence>
<keyword evidence="4" id="KW-0378">Hydrolase</keyword>
<dbReference type="GO" id="GO:0004386">
    <property type="term" value="F:helicase activity"/>
    <property type="evidence" value="ECO:0007669"/>
    <property type="project" value="UniProtKB-KW"/>
</dbReference>
<evidence type="ECO:0000256" key="4">
    <source>
        <dbReference type="ARBA" id="ARBA00022801"/>
    </source>
</evidence>
<dbReference type="InterPro" id="IPR027417">
    <property type="entry name" value="P-loop_NTPase"/>
</dbReference>
<dbReference type="GO" id="GO:0005524">
    <property type="term" value="F:ATP binding"/>
    <property type="evidence" value="ECO:0007669"/>
    <property type="project" value="UniProtKB-KW"/>
</dbReference>
<dbReference type="GO" id="GO:0006310">
    <property type="term" value="P:DNA recombination"/>
    <property type="evidence" value="ECO:0007669"/>
    <property type="project" value="TreeGrafter"/>
</dbReference>
<feature type="domain" description="PD-(D/E)XK endonuclease-like" evidence="10">
    <location>
        <begin position="731"/>
        <end position="1076"/>
    </location>
</feature>
<evidence type="ECO:0000256" key="9">
    <source>
        <dbReference type="ARBA" id="ARBA00023204"/>
    </source>
</evidence>
<keyword evidence="9" id="KW-0234">DNA repair</keyword>
<evidence type="ECO:0000313" key="12">
    <source>
        <dbReference type="EMBL" id="EFM65047.1"/>
    </source>
</evidence>
<comment type="caution">
    <text evidence="12">The sequence shown here is derived from an EMBL/GenBank/DDBJ whole genome shotgun (WGS) entry which is preliminary data.</text>
</comment>
<keyword evidence="13" id="KW-1185">Reference proteome</keyword>
<evidence type="ECO:0000256" key="8">
    <source>
        <dbReference type="ARBA" id="ARBA00023125"/>
    </source>
</evidence>
<proteinExistence type="predicted"/>
<dbReference type="EMBL" id="ADGQ01000030">
    <property type="protein sequence ID" value="EFM65047.1"/>
    <property type="molecule type" value="Genomic_DNA"/>
</dbReference>
<name>E0E232_9FIRM</name>
<keyword evidence="6" id="KW-0269">Exonuclease</keyword>
<dbReference type="AlphaFoldDB" id="E0E232"/>
<keyword evidence="1" id="KW-0540">Nuclease</keyword>
<dbReference type="STRING" id="596315.HMPREF0634_1584"/>
<dbReference type="Gene3D" id="3.40.50.300">
    <property type="entry name" value="P-loop containing nucleotide triphosphate hydrolases"/>
    <property type="match status" value="4"/>
</dbReference>
<protein>
    <submittedName>
        <fullName evidence="12">Putative ATP-dependent nuclease subunit B</fullName>
    </submittedName>
</protein>